<feature type="domain" description="ABC transmembrane type-1" evidence="8">
    <location>
        <begin position="389"/>
        <end position="683"/>
    </location>
</feature>
<dbReference type="CDD" id="cd06261">
    <property type="entry name" value="TM_PBP2"/>
    <property type="match status" value="1"/>
</dbReference>
<organism evidence="9">
    <name type="scientific">uncultured marine group II/III euryarchaeote KM3_91_D09</name>
    <dbReference type="NCBI Taxonomy" id="1456542"/>
    <lineage>
        <taxon>Archaea</taxon>
        <taxon>Methanobacteriati</taxon>
        <taxon>Methanobacteriota</taxon>
        <taxon>environmental samples</taxon>
    </lineage>
</organism>
<keyword evidence="5 7" id="KW-1133">Transmembrane helix</keyword>
<name>A0A075I1H4_9EURY</name>
<evidence type="ECO:0000313" key="9">
    <source>
        <dbReference type="EMBL" id="AIF20687.1"/>
    </source>
</evidence>
<reference evidence="9" key="1">
    <citation type="journal article" date="2014" name="Genome Biol. Evol.">
        <title>Pangenome evidence for extensive interdomain horizontal transfer affecting lineage core and shell genes in uncultured planktonic thaumarchaeota and euryarchaeota.</title>
        <authorList>
            <person name="Deschamps P."/>
            <person name="Zivanovic Y."/>
            <person name="Moreira D."/>
            <person name="Rodriguez-Valera F."/>
            <person name="Lopez-Garcia P."/>
        </authorList>
    </citation>
    <scope>NUCLEOTIDE SEQUENCE</scope>
</reference>
<evidence type="ECO:0000256" key="2">
    <source>
        <dbReference type="ARBA" id="ARBA00010072"/>
    </source>
</evidence>
<dbReference type="GO" id="GO:0005886">
    <property type="term" value="C:plasma membrane"/>
    <property type="evidence" value="ECO:0007669"/>
    <property type="project" value="UniProtKB-SubCell"/>
</dbReference>
<keyword evidence="4" id="KW-0029">Amino-acid transport</keyword>
<feature type="transmembrane region" description="Helical" evidence="7">
    <location>
        <begin position="21"/>
        <end position="40"/>
    </location>
</feature>
<feature type="transmembrane region" description="Helical" evidence="7">
    <location>
        <begin position="661"/>
        <end position="686"/>
    </location>
</feature>
<comment type="subcellular location">
    <subcellularLocation>
        <location evidence="7">Cell membrane</location>
        <topology evidence="7">Multi-pass membrane protein</topology>
    </subcellularLocation>
    <subcellularLocation>
        <location evidence="1">Membrane</location>
        <topology evidence="1">Multi-pass membrane protein</topology>
    </subcellularLocation>
</comment>
<feature type="transmembrane region" description="Helical" evidence="7">
    <location>
        <begin position="216"/>
        <end position="234"/>
    </location>
</feature>
<feature type="transmembrane region" description="Helical" evidence="7">
    <location>
        <begin position="556"/>
        <end position="583"/>
    </location>
</feature>
<feature type="transmembrane region" description="Helical" evidence="7">
    <location>
        <begin position="434"/>
        <end position="452"/>
    </location>
</feature>
<dbReference type="GO" id="GO:0006865">
    <property type="term" value="P:amino acid transport"/>
    <property type="evidence" value="ECO:0007669"/>
    <property type="project" value="UniProtKB-KW"/>
</dbReference>
<sequence length="695" mass="77782">MELKLVIQGELKSVASYLRKLSPVWIFIYVIAFYCLWLYLLKFFGLSVDYVVIISRSIVIDGIEMNTSYYPVSTTVKYTGAVILACFILIQNEIKHILNLGKFFSLLADTLKAINLPQVSYGICAVLALYDVLLAQSVLVEYLGYGTALSAFGMALTAQSGYLMNVANAWWDGCQSWYRAWCDWENYIITLLGIGVYLIVLLLIEATDLSPRSQLPFLIIGGAIMIGILLFLNQTKPLLLLLVDSLRNPAGAVRLWHGSWTSVAATPVLIVLFFVLLTNLPFLPDISQNLAKFFSATVLFFVIFMLVLLSWEDSNPALTAHRTTVMVFLMVLPAILFVILRVMILVKTDARWEINFDFMDDIGGFPINNWPNQLTPTEDSRWLFYKAAVINSARATLASIFFCTIIGVIVGVTRLSSNKLAAKLATSYVEIFRNVPLAILLFIVISQMDQSLPLFKDEMNYWGMFYFSNQGIWIPAIAPSRLLLAIVLLLGVKAYTIYADWEGVADSDKAIRRRMLVWTCAIAVCFVLILSGHINYPNYIKPDLIASGSWRIEDGTGFKISTAFIALVVGLSLYTSTFVAEIVRGSIQSLPRGQVDAAISLGLTPFQRLRLVILPQALRSMIPLLNNQYMNVWKNSSLAIVVAFSDIFYVSLVMMNNVGKLIPIFTLLLITYQVGSLMISSLMNAYNSRVTRVKI</sequence>
<keyword evidence="6 7" id="KW-0472">Membrane</keyword>
<dbReference type="Gene3D" id="1.10.3720.10">
    <property type="entry name" value="MetI-like"/>
    <property type="match status" value="2"/>
</dbReference>
<feature type="transmembrane region" description="Helical" evidence="7">
    <location>
        <begin position="69"/>
        <end position="90"/>
    </location>
</feature>
<keyword evidence="7" id="KW-0813">Transport</keyword>
<gene>
    <name evidence="9" type="primary">aapQ</name>
    <name evidence="9" type="synonym">bztB</name>
</gene>
<dbReference type="Pfam" id="PF00528">
    <property type="entry name" value="BPD_transp_1"/>
    <property type="match status" value="1"/>
</dbReference>
<feature type="transmembrane region" description="Helical" evidence="7">
    <location>
        <begin position="323"/>
        <end position="346"/>
    </location>
</feature>
<feature type="transmembrane region" description="Helical" evidence="7">
    <location>
        <begin position="255"/>
        <end position="278"/>
    </location>
</feature>
<comment type="similarity">
    <text evidence="2">Belongs to the binding-protein-dependent transport system permease family. HisMQ subfamily.</text>
</comment>
<protein>
    <submittedName>
        <fullName evidence="9">Polar amino acid ABC transporter, inner membrane subunit (AapQ, bztB)</fullName>
    </submittedName>
</protein>
<feature type="transmembrane region" description="Helical" evidence="7">
    <location>
        <begin position="290"/>
        <end position="311"/>
    </location>
</feature>
<dbReference type="GO" id="GO:0055085">
    <property type="term" value="P:transmembrane transport"/>
    <property type="evidence" value="ECO:0007669"/>
    <property type="project" value="InterPro"/>
</dbReference>
<feature type="transmembrane region" description="Helical" evidence="7">
    <location>
        <begin position="142"/>
        <end position="163"/>
    </location>
</feature>
<feature type="transmembrane region" description="Helical" evidence="7">
    <location>
        <begin position="393"/>
        <end position="413"/>
    </location>
</feature>
<dbReference type="SUPFAM" id="SSF161098">
    <property type="entry name" value="MetI-like"/>
    <property type="match status" value="1"/>
</dbReference>
<evidence type="ECO:0000256" key="3">
    <source>
        <dbReference type="ARBA" id="ARBA00022692"/>
    </source>
</evidence>
<feature type="transmembrane region" description="Helical" evidence="7">
    <location>
        <begin position="184"/>
        <end position="204"/>
    </location>
</feature>
<dbReference type="InterPro" id="IPR035906">
    <property type="entry name" value="MetI-like_sf"/>
</dbReference>
<proteinExistence type="inferred from homology"/>
<accession>A0A075I1H4</accession>
<feature type="transmembrane region" description="Helical" evidence="7">
    <location>
        <begin position="516"/>
        <end position="536"/>
    </location>
</feature>
<feature type="transmembrane region" description="Helical" evidence="7">
    <location>
        <begin position="111"/>
        <end position="130"/>
    </location>
</feature>
<evidence type="ECO:0000259" key="8">
    <source>
        <dbReference type="PROSITE" id="PS50928"/>
    </source>
</evidence>
<evidence type="ECO:0000256" key="6">
    <source>
        <dbReference type="ARBA" id="ARBA00023136"/>
    </source>
</evidence>
<dbReference type="PANTHER" id="PTHR30614">
    <property type="entry name" value="MEMBRANE COMPONENT OF AMINO ACID ABC TRANSPORTER"/>
    <property type="match status" value="1"/>
</dbReference>
<evidence type="ECO:0000256" key="1">
    <source>
        <dbReference type="ARBA" id="ARBA00004141"/>
    </source>
</evidence>
<evidence type="ECO:0000256" key="7">
    <source>
        <dbReference type="RuleBase" id="RU363032"/>
    </source>
</evidence>
<dbReference type="InterPro" id="IPR000515">
    <property type="entry name" value="MetI-like"/>
</dbReference>
<dbReference type="PROSITE" id="PS50928">
    <property type="entry name" value="ABC_TM1"/>
    <property type="match status" value="1"/>
</dbReference>
<dbReference type="PANTHER" id="PTHR30614:SF37">
    <property type="entry name" value="AMINO-ACID ABC TRANSPORTER PERMEASE PROTEIN YHDX-RELATED"/>
    <property type="match status" value="1"/>
</dbReference>
<dbReference type="AlphaFoldDB" id="A0A075I1H4"/>
<feature type="transmembrane region" description="Helical" evidence="7">
    <location>
        <begin position="637"/>
        <end position="655"/>
    </location>
</feature>
<evidence type="ECO:0000256" key="4">
    <source>
        <dbReference type="ARBA" id="ARBA00022970"/>
    </source>
</evidence>
<keyword evidence="3 7" id="KW-0812">Transmembrane</keyword>
<evidence type="ECO:0000256" key="5">
    <source>
        <dbReference type="ARBA" id="ARBA00022989"/>
    </source>
</evidence>
<dbReference type="InterPro" id="IPR043429">
    <property type="entry name" value="ArtM/GltK/GlnP/TcyL/YhdX-like"/>
</dbReference>
<feature type="transmembrane region" description="Helical" evidence="7">
    <location>
        <begin position="472"/>
        <end position="495"/>
    </location>
</feature>
<dbReference type="EMBL" id="KF901172">
    <property type="protein sequence ID" value="AIF20687.1"/>
    <property type="molecule type" value="Genomic_DNA"/>
</dbReference>